<keyword evidence="1" id="KW-1133">Transmembrane helix</keyword>
<evidence type="ECO:0000256" key="1">
    <source>
        <dbReference type="SAM" id="Phobius"/>
    </source>
</evidence>
<comment type="caution">
    <text evidence="3">The sequence shown here is derived from an EMBL/GenBank/DDBJ whole genome shotgun (WGS) entry which is preliminary data.</text>
</comment>
<evidence type="ECO:0000313" key="3">
    <source>
        <dbReference type="EMBL" id="KAJ8751330.1"/>
    </source>
</evidence>
<keyword evidence="2" id="KW-0732">Signal</keyword>
<feature type="transmembrane region" description="Helical" evidence="1">
    <location>
        <begin position="100"/>
        <end position="121"/>
    </location>
</feature>
<dbReference type="Proteomes" id="UP001159364">
    <property type="component" value="Linkage Group LG11"/>
</dbReference>
<feature type="signal peptide" evidence="2">
    <location>
        <begin position="1"/>
        <end position="23"/>
    </location>
</feature>
<evidence type="ECO:0000313" key="4">
    <source>
        <dbReference type="Proteomes" id="UP001159364"/>
    </source>
</evidence>
<dbReference type="PANTHER" id="PTHR35718:SF1">
    <property type="entry name" value="EXPRESSED PROTEIN"/>
    <property type="match status" value="1"/>
</dbReference>
<sequence>MALLSFFFLLFSSSALFFLGADAQGRAPHGLVYENPMAFSPSAVEFFHPKGQETHSDNACSSSSSCSPLPVAAQVEATKAQESAVSTSRNGDKRIGGGGIAGIVFGLAFVVFLAMGAYYVFITRRTNMSRANSVQPDA</sequence>
<evidence type="ECO:0000256" key="2">
    <source>
        <dbReference type="SAM" id="SignalP"/>
    </source>
</evidence>
<name>A0AAV8SGL3_9ROSI</name>
<proteinExistence type="predicted"/>
<dbReference type="EMBL" id="JAIWQS010000011">
    <property type="protein sequence ID" value="KAJ8751330.1"/>
    <property type="molecule type" value="Genomic_DNA"/>
</dbReference>
<gene>
    <name evidence="3" type="ORF">K2173_016516</name>
</gene>
<accession>A0AAV8SGL3</accession>
<keyword evidence="4" id="KW-1185">Reference proteome</keyword>
<feature type="chain" id="PRO_5043956188" description="Transmembrane protein" evidence="2">
    <location>
        <begin position="24"/>
        <end position="138"/>
    </location>
</feature>
<dbReference type="PANTHER" id="PTHR35718">
    <property type="entry name" value="EXPRESSED PROTEIN"/>
    <property type="match status" value="1"/>
</dbReference>
<keyword evidence="1" id="KW-0812">Transmembrane</keyword>
<protein>
    <recommendedName>
        <fullName evidence="5">Transmembrane protein</fullName>
    </recommendedName>
</protein>
<dbReference type="AlphaFoldDB" id="A0AAV8SGL3"/>
<evidence type="ECO:0008006" key="5">
    <source>
        <dbReference type="Google" id="ProtNLM"/>
    </source>
</evidence>
<keyword evidence="1" id="KW-0472">Membrane</keyword>
<reference evidence="3 4" key="1">
    <citation type="submission" date="2021-09" db="EMBL/GenBank/DDBJ databases">
        <title>Genomic insights and catalytic innovation underlie evolution of tropane alkaloids biosynthesis.</title>
        <authorList>
            <person name="Wang Y.-J."/>
            <person name="Tian T."/>
            <person name="Huang J.-P."/>
            <person name="Huang S.-X."/>
        </authorList>
    </citation>
    <scope>NUCLEOTIDE SEQUENCE [LARGE SCALE GENOMIC DNA]</scope>
    <source>
        <strain evidence="3">KIB-2018</strain>
        <tissue evidence="3">Leaf</tissue>
    </source>
</reference>
<organism evidence="3 4">
    <name type="scientific">Erythroxylum novogranatense</name>
    <dbReference type="NCBI Taxonomy" id="1862640"/>
    <lineage>
        <taxon>Eukaryota</taxon>
        <taxon>Viridiplantae</taxon>
        <taxon>Streptophyta</taxon>
        <taxon>Embryophyta</taxon>
        <taxon>Tracheophyta</taxon>
        <taxon>Spermatophyta</taxon>
        <taxon>Magnoliopsida</taxon>
        <taxon>eudicotyledons</taxon>
        <taxon>Gunneridae</taxon>
        <taxon>Pentapetalae</taxon>
        <taxon>rosids</taxon>
        <taxon>fabids</taxon>
        <taxon>Malpighiales</taxon>
        <taxon>Erythroxylaceae</taxon>
        <taxon>Erythroxylum</taxon>
    </lineage>
</organism>